<evidence type="ECO:0000313" key="5">
    <source>
        <dbReference type="EMBL" id="CAH0403725.1"/>
    </source>
</evidence>
<evidence type="ECO:0000256" key="3">
    <source>
        <dbReference type="PROSITE-ProRule" id="PRU00497"/>
    </source>
</evidence>
<keyword evidence="1 3" id="KW-0193">Cuticle</keyword>
<dbReference type="EMBL" id="OU963918">
    <property type="protein sequence ID" value="CAH0403725.1"/>
    <property type="molecule type" value="Genomic_DNA"/>
</dbReference>
<name>A0ABN8B3L8_CHISP</name>
<evidence type="ECO:0000256" key="1">
    <source>
        <dbReference type="ARBA" id="ARBA00022460"/>
    </source>
</evidence>
<sequence>MEEHKFKTKISLSFNFIPPRVPEKKGLDRRTDGRTDGQQSDPIRVPFFLLRYGTLKISKLLALLFLLDNKRLTEVTGDQKAGSYLGQRINLAIQRGAKTVQSIKITATIFILHFVTTQSAKTNARPVHEIINEQARIDDKTRLNNAPGGLPYGNPLAGNSQQNARLHAQNQQAMFNAERIRQHRAQLQRWTKAPLPVDSYMKAYHESQESHQLAAEQQQASMRDKKREKAPAPTTKPPKTRIRQGTLKRGLRIIPEVIKEGDIKDKNRNHRSHGSVDYRQYLEPKMYKTVYVSPAPTYDQGVTIKPNGNIGLASLKPSEEDTKLFTAAIPSKTRYVYPKQYSQMQNYESARDIEALNALLKKTPQVQVSELNALVNPESTESKDILETPIDLYFYMKDPPVQNLASHYDQTYAQIPPTYASAYMPTAVKDYTPITEEVDDIENPNKEPKVKPFGLQSILATQVPDTETTTTKSNNYYKVEVASQTVSTGFKPSEVNHHLNDIRNYQTQAQPLIHYLKNTAQEEDLSERYLHHNANHQGIQHLSEDGTETPAYGDENVSINNEIEPITRDKRAIKPPLNPLPVPITENPLVTARNDTPKAESLIRINPLIINKHKKEIETFLTTPNFPVGVAVDYDDDYEINVPNPIPNHRNRLNRGQYDVSFDEAEYNDYDDDFTAPEYEYAVPNIKQPSLFRDGQRQNYAPSLSYNQNVDLTGSFSNKYRNFKRYPSPTNRDLYNPQVYGYGYNNNFQPPSTSYGVPDVYSPRGVSVNQHYGLPQRYGVPNVIEPVYMLTETQLKSIVGHHNLNIQHLDVYQQYPHRQLHYAANYEFGYRVRDLKSGNDFGHHEAKSGESTNGHYHVRLPDGRMQKVRYSAGPEGFHADISYDHLK</sequence>
<dbReference type="PANTHER" id="PTHR12236">
    <property type="entry name" value="STRUCTURAL CONTITUENT OF CUTICLE"/>
    <property type="match status" value="1"/>
</dbReference>
<organism evidence="5 6">
    <name type="scientific">Chilo suppressalis</name>
    <name type="common">Asiatic rice borer moth</name>
    <dbReference type="NCBI Taxonomy" id="168631"/>
    <lineage>
        <taxon>Eukaryota</taxon>
        <taxon>Metazoa</taxon>
        <taxon>Ecdysozoa</taxon>
        <taxon>Arthropoda</taxon>
        <taxon>Hexapoda</taxon>
        <taxon>Insecta</taxon>
        <taxon>Pterygota</taxon>
        <taxon>Neoptera</taxon>
        <taxon>Endopterygota</taxon>
        <taxon>Lepidoptera</taxon>
        <taxon>Glossata</taxon>
        <taxon>Ditrysia</taxon>
        <taxon>Pyraloidea</taxon>
        <taxon>Crambidae</taxon>
        <taxon>Crambinae</taxon>
        <taxon>Chilo</taxon>
    </lineage>
</organism>
<proteinExistence type="predicted"/>
<dbReference type="PROSITE" id="PS51155">
    <property type="entry name" value="CHIT_BIND_RR_2"/>
    <property type="match status" value="1"/>
</dbReference>
<evidence type="ECO:0000313" key="6">
    <source>
        <dbReference type="Proteomes" id="UP001153292"/>
    </source>
</evidence>
<dbReference type="PANTHER" id="PTHR12236:SF79">
    <property type="entry name" value="CUTICULAR PROTEIN 50CB-RELATED"/>
    <property type="match status" value="1"/>
</dbReference>
<gene>
    <name evidence="5" type="ORF">CHILSU_LOCUS7007</name>
</gene>
<evidence type="ECO:0000256" key="4">
    <source>
        <dbReference type="SAM" id="MobiDB-lite"/>
    </source>
</evidence>
<accession>A0ABN8B3L8</accession>
<evidence type="ECO:0008006" key="7">
    <source>
        <dbReference type="Google" id="ProtNLM"/>
    </source>
</evidence>
<dbReference type="InterPro" id="IPR051217">
    <property type="entry name" value="Insect_Cuticle_Struc_Prot"/>
</dbReference>
<feature type="region of interest" description="Disordered" evidence="4">
    <location>
        <begin position="205"/>
        <end position="241"/>
    </location>
</feature>
<dbReference type="InterPro" id="IPR000618">
    <property type="entry name" value="Insect_cuticle"/>
</dbReference>
<dbReference type="Proteomes" id="UP001153292">
    <property type="component" value="Chromosome 25"/>
</dbReference>
<keyword evidence="6" id="KW-1185">Reference proteome</keyword>
<dbReference type="PROSITE" id="PS00233">
    <property type="entry name" value="CHIT_BIND_RR_1"/>
    <property type="match status" value="1"/>
</dbReference>
<dbReference type="InterPro" id="IPR031311">
    <property type="entry name" value="CHIT_BIND_RR_consensus"/>
</dbReference>
<evidence type="ECO:0000256" key="2">
    <source>
        <dbReference type="ARBA" id="ARBA00022729"/>
    </source>
</evidence>
<protein>
    <recommendedName>
        <fullName evidence="7">Cuticle protein</fullName>
    </recommendedName>
</protein>
<keyword evidence="2" id="KW-0732">Signal</keyword>
<reference evidence="5" key="1">
    <citation type="submission" date="2021-12" db="EMBL/GenBank/DDBJ databases">
        <authorList>
            <person name="King R."/>
        </authorList>
    </citation>
    <scope>NUCLEOTIDE SEQUENCE</scope>
</reference>
<dbReference type="Pfam" id="PF00379">
    <property type="entry name" value="Chitin_bind_4"/>
    <property type="match status" value="1"/>
</dbReference>